<evidence type="ECO:0000256" key="2">
    <source>
        <dbReference type="ARBA" id="ARBA00010072"/>
    </source>
</evidence>
<dbReference type="EMBL" id="JANIGO010000001">
    <property type="protein sequence ID" value="MCQ8895684.1"/>
    <property type="molecule type" value="Genomic_DNA"/>
</dbReference>
<evidence type="ECO:0000256" key="5">
    <source>
        <dbReference type="ARBA" id="ARBA00022692"/>
    </source>
</evidence>
<dbReference type="InterPro" id="IPR000515">
    <property type="entry name" value="MetI-like"/>
</dbReference>
<feature type="transmembrane region" description="Helical" evidence="9">
    <location>
        <begin position="41"/>
        <end position="61"/>
    </location>
</feature>
<dbReference type="InterPro" id="IPR035906">
    <property type="entry name" value="MetI-like_sf"/>
</dbReference>
<feature type="domain" description="ABC transmembrane type-1" evidence="10">
    <location>
        <begin position="35"/>
        <end position="267"/>
    </location>
</feature>
<dbReference type="Proteomes" id="UP001204142">
    <property type="component" value="Unassembled WGS sequence"/>
</dbReference>
<protein>
    <submittedName>
        <fullName evidence="11">ABC transporter permease subunit</fullName>
    </submittedName>
</protein>
<dbReference type="InterPro" id="IPR043429">
    <property type="entry name" value="ArtM/GltK/GlnP/TcyL/YhdX-like"/>
</dbReference>
<name>A0ABT1WDT8_9BURK</name>
<dbReference type="PANTHER" id="PTHR30614:SF37">
    <property type="entry name" value="AMINO-ACID ABC TRANSPORTER PERMEASE PROTEIN YHDX-RELATED"/>
    <property type="match status" value="1"/>
</dbReference>
<dbReference type="Pfam" id="PF00528">
    <property type="entry name" value="BPD_transp_1"/>
    <property type="match status" value="1"/>
</dbReference>
<comment type="caution">
    <text evidence="11">The sequence shown here is derived from an EMBL/GenBank/DDBJ whole genome shotgun (WGS) entry which is preliminary data.</text>
</comment>
<feature type="transmembrane region" description="Helical" evidence="9">
    <location>
        <begin position="252"/>
        <end position="274"/>
    </location>
</feature>
<dbReference type="NCBIfam" id="TIGR01726">
    <property type="entry name" value="HEQRo_perm_3TM"/>
    <property type="match status" value="1"/>
</dbReference>
<evidence type="ECO:0000256" key="9">
    <source>
        <dbReference type="RuleBase" id="RU363032"/>
    </source>
</evidence>
<dbReference type="PROSITE" id="PS50928">
    <property type="entry name" value="ABC_TM1"/>
    <property type="match status" value="1"/>
</dbReference>
<sequence length="283" mass="29906">MSLNFLLDPAGFSLSEGWLALGYTAPYWQVFLNGLLNTLKVALPALALAVVLGFSLGFGLLSQNPVWRRTARVYVDGVRNVPLLLQVLALYFGASQWLPVASEAWALPGGVLLSKSGLALPTLVSTAQGWGVQWPHIGRFAVEGGWVLSPEYLALLLALGLYTAAFVAELVKAGVLSVRPGMAQAALALGLTPAQARRWVVRPLALRAMLPPLANQVLNLLKNASLGVAIGYPELVSVANTSMNQSGKATECMVLVLVMYALLSAVAAGCMAVLNQRAMRGSA</sequence>
<evidence type="ECO:0000256" key="8">
    <source>
        <dbReference type="ARBA" id="ARBA00023136"/>
    </source>
</evidence>
<comment type="similarity">
    <text evidence="2">Belongs to the binding-protein-dependent transport system permease family. HisMQ subfamily.</text>
</comment>
<keyword evidence="4" id="KW-1003">Cell membrane</keyword>
<proteinExistence type="inferred from homology"/>
<evidence type="ECO:0000313" key="11">
    <source>
        <dbReference type="EMBL" id="MCQ8895684.1"/>
    </source>
</evidence>
<evidence type="ECO:0000256" key="6">
    <source>
        <dbReference type="ARBA" id="ARBA00022970"/>
    </source>
</evidence>
<accession>A0ABT1WDT8</accession>
<comment type="subcellular location">
    <subcellularLocation>
        <location evidence="1">Cell inner membrane</location>
        <topology evidence="1">Multi-pass membrane protein</topology>
    </subcellularLocation>
    <subcellularLocation>
        <location evidence="9">Cell membrane</location>
        <topology evidence="9">Multi-pass membrane protein</topology>
    </subcellularLocation>
</comment>
<evidence type="ECO:0000256" key="1">
    <source>
        <dbReference type="ARBA" id="ARBA00004429"/>
    </source>
</evidence>
<reference evidence="11 12" key="1">
    <citation type="submission" date="2022-07" db="EMBL/GenBank/DDBJ databases">
        <authorList>
            <person name="Xamxidin M."/>
            <person name="Wu M."/>
        </authorList>
    </citation>
    <scope>NUCLEOTIDE SEQUENCE [LARGE SCALE GENOMIC DNA]</scope>
    <source>
        <strain evidence="11 12">NBRC 111650</strain>
    </source>
</reference>
<evidence type="ECO:0000256" key="3">
    <source>
        <dbReference type="ARBA" id="ARBA00022448"/>
    </source>
</evidence>
<evidence type="ECO:0000259" key="10">
    <source>
        <dbReference type="PROSITE" id="PS50928"/>
    </source>
</evidence>
<feature type="transmembrane region" description="Helical" evidence="9">
    <location>
        <begin position="81"/>
        <end position="98"/>
    </location>
</feature>
<dbReference type="SUPFAM" id="SSF161098">
    <property type="entry name" value="MetI-like"/>
    <property type="match status" value="1"/>
</dbReference>
<organism evidence="11 12">
    <name type="scientific">Limnobacter humi</name>
    <dbReference type="NCBI Taxonomy" id="1778671"/>
    <lineage>
        <taxon>Bacteria</taxon>
        <taxon>Pseudomonadati</taxon>
        <taxon>Pseudomonadota</taxon>
        <taxon>Betaproteobacteria</taxon>
        <taxon>Burkholderiales</taxon>
        <taxon>Burkholderiaceae</taxon>
        <taxon>Limnobacter</taxon>
    </lineage>
</organism>
<evidence type="ECO:0000256" key="7">
    <source>
        <dbReference type="ARBA" id="ARBA00022989"/>
    </source>
</evidence>
<dbReference type="Gene3D" id="1.10.3720.10">
    <property type="entry name" value="MetI-like"/>
    <property type="match status" value="1"/>
</dbReference>
<keyword evidence="7 9" id="KW-1133">Transmembrane helix</keyword>
<dbReference type="PANTHER" id="PTHR30614">
    <property type="entry name" value="MEMBRANE COMPONENT OF AMINO ACID ABC TRANSPORTER"/>
    <property type="match status" value="1"/>
</dbReference>
<gene>
    <name evidence="11" type="ORF">NQT62_04400</name>
</gene>
<feature type="transmembrane region" description="Helical" evidence="9">
    <location>
        <begin position="152"/>
        <end position="171"/>
    </location>
</feature>
<evidence type="ECO:0000256" key="4">
    <source>
        <dbReference type="ARBA" id="ARBA00022475"/>
    </source>
</evidence>
<evidence type="ECO:0000313" key="12">
    <source>
        <dbReference type="Proteomes" id="UP001204142"/>
    </source>
</evidence>
<dbReference type="InterPro" id="IPR010065">
    <property type="entry name" value="AA_ABC_transptr_permease_3TM"/>
</dbReference>
<keyword evidence="8 9" id="KW-0472">Membrane</keyword>
<dbReference type="RefSeq" id="WP_256763383.1">
    <property type="nucleotide sequence ID" value="NZ_JANIGO010000001.1"/>
</dbReference>
<keyword evidence="12" id="KW-1185">Reference proteome</keyword>
<keyword evidence="3 9" id="KW-0813">Transport</keyword>
<keyword evidence="6" id="KW-0029">Amino-acid transport</keyword>
<keyword evidence="5 9" id="KW-0812">Transmembrane</keyword>
<dbReference type="CDD" id="cd06261">
    <property type="entry name" value="TM_PBP2"/>
    <property type="match status" value="1"/>
</dbReference>